<dbReference type="NCBIfam" id="TIGR00326">
    <property type="entry name" value="eubact_ribD"/>
    <property type="match status" value="1"/>
</dbReference>
<dbReference type="PANTHER" id="PTHR38011:SF7">
    <property type="entry name" value="2,5-DIAMINO-6-RIBOSYLAMINO-4(3H)-PYRIMIDINONE 5'-PHOSPHATE REDUCTASE"/>
    <property type="match status" value="1"/>
</dbReference>
<dbReference type="PROSITE" id="PS51747">
    <property type="entry name" value="CYT_DCMP_DEAMINASES_2"/>
    <property type="match status" value="1"/>
</dbReference>
<dbReference type="Pfam" id="PF00383">
    <property type="entry name" value="dCMP_cyt_deam_1"/>
    <property type="match status" value="1"/>
</dbReference>
<dbReference type="PIRSF" id="PIRSF006769">
    <property type="entry name" value="RibD"/>
    <property type="match status" value="1"/>
</dbReference>
<evidence type="ECO:0000256" key="6">
    <source>
        <dbReference type="ARBA" id="ARBA00022619"/>
    </source>
</evidence>
<dbReference type="Proteomes" id="UP001589783">
    <property type="component" value="Unassembled WGS sequence"/>
</dbReference>
<comment type="cofactor">
    <cofactor evidence="14">
        <name>Zn(2+)</name>
        <dbReference type="ChEBI" id="CHEBI:29105"/>
    </cofactor>
    <text evidence="14">Binds 1 zinc ion.</text>
</comment>
<keyword evidence="7 14" id="KW-0479">Metal-binding</keyword>
<comment type="caution">
    <text evidence="16">The sequence shown here is derived from an EMBL/GenBank/DDBJ whole genome shotgun (WGS) entry which is preliminary data.</text>
</comment>
<dbReference type="PROSITE" id="PS00903">
    <property type="entry name" value="CYT_DCMP_DEAMINASES_1"/>
    <property type="match status" value="1"/>
</dbReference>
<comment type="pathway">
    <text evidence="3 14">Cofactor biosynthesis; riboflavin biosynthesis; 5-amino-6-(D-ribitylamino)uracil from GTP: step 3/4.</text>
</comment>
<dbReference type="InterPro" id="IPR050765">
    <property type="entry name" value="Riboflavin_Biosynth_HTPR"/>
</dbReference>
<evidence type="ECO:0000256" key="12">
    <source>
        <dbReference type="ARBA" id="ARBA00049861"/>
    </source>
</evidence>
<feature type="domain" description="CMP/dCMP-type deaminase" evidence="15">
    <location>
        <begin position="1"/>
        <end position="112"/>
    </location>
</feature>
<evidence type="ECO:0000313" key="16">
    <source>
        <dbReference type="EMBL" id="MFC0315389.1"/>
    </source>
</evidence>
<dbReference type="InterPro" id="IPR004794">
    <property type="entry name" value="Eubact_RibD"/>
</dbReference>
<comment type="similarity">
    <text evidence="5 14">In the C-terminal section; belongs to the HTP reductase family.</text>
</comment>
<dbReference type="RefSeq" id="WP_382364474.1">
    <property type="nucleotide sequence ID" value="NZ_JBHLWV010000020.1"/>
</dbReference>
<dbReference type="EMBL" id="JBHLWV010000020">
    <property type="protein sequence ID" value="MFC0315389.1"/>
    <property type="molecule type" value="Genomic_DNA"/>
</dbReference>
<evidence type="ECO:0000256" key="2">
    <source>
        <dbReference type="ARBA" id="ARBA00004882"/>
    </source>
</evidence>
<dbReference type="InterPro" id="IPR024072">
    <property type="entry name" value="DHFR-like_dom_sf"/>
</dbReference>
<keyword evidence="17" id="KW-1185">Reference proteome</keyword>
<keyword evidence="9 14" id="KW-0521">NADP</keyword>
<comment type="function">
    <text evidence="1 14">Converts 2,5-diamino-6-(ribosylamino)-4(3h)-pyrimidinone 5'-phosphate into 5-amino-6-(ribosylamino)-2,4(1h,3h)-pyrimidinedione 5'-phosphate.</text>
</comment>
<evidence type="ECO:0000313" key="17">
    <source>
        <dbReference type="Proteomes" id="UP001589783"/>
    </source>
</evidence>
<protein>
    <recommendedName>
        <fullName evidence="14">Riboflavin biosynthesis protein RibD</fullName>
    </recommendedName>
    <domain>
        <recommendedName>
            <fullName evidence="14">Diaminohydroxyphosphoribosylaminopyrimidine deaminase</fullName>
            <shortName evidence="14">DRAP deaminase</shortName>
            <ecNumber evidence="14">3.5.4.26</ecNumber>
        </recommendedName>
        <alternativeName>
            <fullName evidence="14">Riboflavin-specific deaminase</fullName>
        </alternativeName>
    </domain>
    <domain>
        <recommendedName>
            <fullName evidence="14">5-amino-6-(5-phosphoribosylamino)uracil reductase</fullName>
            <ecNumber evidence="14">1.1.1.193</ecNumber>
        </recommendedName>
        <alternativeName>
            <fullName evidence="14">HTP reductase</fullName>
        </alternativeName>
    </domain>
</protein>
<keyword evidence="11" id="KW-0511">Multifunctional enzyme</keyword>
<keyword evidence="8 14" id="KW-0862">Zinc</keyword>
<dbReference type="InterPro" id="IPR002734">
    <property type="entry name" value="RibDG_C"/>
</dbReference>
<evidence type="ECO:0000256" key="1">
    <source>
        <dbReference type="ARBA" id="ARBA00002151"/>
    </source>
</evidence>
<dbReference type="EC" id="3.5.4.26" evidence="14"/>
<dbReference type="CDD" id="cd01284">
    <property type="entry name" value="Riboflavin_deaminase-reductase"/>
    <property type="match status" value="1"/>
</dbReference>
<evidence type="ECO:0000256" key="7">
    <source>
        <dbReference type="ARBA" id="ARBA00022723"/>
    </source>
</evidence>
<dbReference type="InterPro" id="IPR016193">
    <property type="entry name" value="Cytidine_deaminase-like"/>
</dbReference>
<evidence type="ECO:0000256" key="3">
    <source>
        <dbReference type="ARBA" id="ARBA00004910"/>
    </source>
</evidence>
<dbReference type="InterPro" id="IPR002125">
    <property type="entry name" value="CMP_dCMP_dom"/>
</dbReference>
<dbReference type="SUPFAM" id="SSF53927">
    <property type="entry name" value="Cytidine deaminase-like"/>
    <property type="match status" value="1"/>
</dbReference>
<evidence type="ECO:0000256" key="11">
    <source>
        <dbReference type="ARBA" id="ARBA00023268"/>
    </source>
</evidence>
<evidence type="ECO:0000256" key="14">
    <source>
        <dbReference type="PIRNR" id="PIRNR006769"/>
    </source>
</evidence>
<comment type="catalytic activity">
    <reaction evidence="12 14">
        <text>5-amino-6-(5-phospho-D-ribitylamino)uracil + NADP(+) = 5-amino-6-(5-phospho-D-ribosylamino)uracil + NADPH + H(+)</text>
        <dbReference type="Rhea" id="RHEA:17845"/>
        <dbReference type="ChEBI" id="CHEBI:15378"/>
        <dbReference type="ChEBI" id="CHEBI:57783"/>
        <dbReference type="ChEBI" id="CHEBI:58349"/>
        <dbReference type="ChEBI" id="CHEBI:58421"/>
        <dbReference type="ChEBI" id="CHEBI:58453"/>
        <dbReference type="EC" id="1.1.1.193"/>
    </reaction>
</comment>
<keyword evidence="14 16" id="KW-0378">Hydrolase</keyword>
<comment type="pathway">
    <text evidence="2 14">Cofactor biosynthesis; riboflavin biosynthesis; 5-amino-6-(D-ribitylamino)uracil from GTP: step 2/4.</text>
</comment>
<dbReference type="GO" id="GO:0008703">
    <property type="term" value="F:5-amino-6-(5-phosphoribosylamino)uracil reductase activity"/>
    <property type="evidence" value="ECO:0007669"/>
    <property type="project" value="UniProtKB-EC"/>
</dbReference>
<evidence type="ECO:0000256" key="4">
    <source>
        <dbReference type="ARBA" id="ARBA00005259"/>
    </source>
</evidence>
<dbReference type="Pfam" id="PF01872">
    <property type="entry name" value="RibD_C"/>
    <property type="match status" value="1"/>
</dbReference>
<dbReference type="EC" id="1.1.1.193" evidence="14"/>
<dbReference type="PANTHER" id="PTHR38011">
    <property type="entry name" value="DIHYDROFOLATE REDUCTASE FAMILY PROTEIN (AFU_ORTHOLOGUE AFUA_8G06820)"/>
    <property type="match status" value="1"/>
</dbReference>
<dbReference type="Gene3D" id="3.40.430.10">
    <property type="entry name" value="Dihydrofolate Reductase, subunit A"/>
    <property type="match status" value="1"/>
</dbReference>
<comment type="similarity">
    <text evidence="4 14">In the N-terminal section; belongs to the cytidine and deoxycytidylate deaminase family.</text>
</comment>
<proteinExistence type="inferred from homology"/>
<evidence type="ECO:0000256" key="13">
    <source>
        <dbReference type="ARBA" id="ARBA00049886"/>
    </source>
</evidence>
<name>A0ABV6H9X9_9ACTN</name>
<keyword evidence="10 14" id="KW-0560">Oxidoreductase</keyword>
<evidence type="ECO:0000256" key="10">
    <source>
        <dbReference type="ARBA" id="ARBA00023002"/>
    </source>
</evidence>
<sequence length="332" mass="33475">MIEQAMATALAASAAAVGVSSPNPPVGAVILDADGTVVGVGRTQPVGGPHAEVMALREAGPAARGGTAVVTLEPCNHTGRTGPCAQALLDAGVAAVHYAVADPNPQAAGGAAALAAAGVTVVGGVAEQQARRGPLRHWLFRQAQGRPLVTAKIAATLDGRIAAPDGTSVWITGPESRAHAHAQRAHLDALVIGTGTALADNPSLTARRPDGTLHAHQPARAVLGHRDLPADATLRDGAAPLVQVRSHDPRDVLAALPDALWILVEGGPAVLGAFLAAGLVDEVQAYLAPTILGDGRAAVLDSSVTTLAQAHHLRRESIAVLGEDLLITLSAH</sequence>
<evidence type="ECO:0000259" key="15">
    <source>
        <dbReference type="PROSITE" id="PS51747"/>
    </source>
</evidence>
<dbReference type="GO" id="GO:0008835">
    <property type="term" value="F:diaminohydroxyphosphoribosylaminopyrimidine deaminase activity"/>
    <property type="evidence" value="ECO:0007669"/>
    <property type="project" value="UniProtKB-EC"/>
</dbReference>
<evidence type="ECO:0000256" key="5">
    <source>
        <dbReference type="ARBA" id="ARBA00007417"/>
    </source>
</evidence>
<gene>
    <name evidence="16" type="primary">ribD</name>
    <name evidence="16" type="ORF">ACFFJD_11075</name>
</gene>
<organism evidence="16 17">
    <name type="scientific">Gordonia phosphorivorans</name>
    <dbReference type="NCBI Taxonomy" id="1056982"/>
    <lineage>
        <taxon>Bacteria</taxon>
        <taxon>Bacillati</taxon>
        <taxon>Actinomycetota</taxon>
        <taxon>Actinomycetes</taxon>
        <taxon>Mycobacteriales</taxon>
        <taxon>Gordoniaceae</taxon>
        <taxon>Gordonia</taxon>
    </lineage>
</organism>
<evidence type="ECO:0000256" key="9">
    <source>
        <dbReference type="ARBA" id="ARBA00022857"/>
    </source>
</evidence>
<keyword evidence="6 14" id="KW-0686">Riboflavin biosynthesis</keyword>
<comment type="catalytic activity">
    <reaction evidence="13 14">
        <text>2,5-diamino-6-hydroxy-4-(5-phosphoribosylamino)-pyrimidine + H2O + H(+) = 5-amino-6-(5-phospho-D-ribosylamino)uracil + NH4(+)</text>
        <dbReference type="Rhea" id="RHEA:21868"/>
        <dbReference type="ChEBI" id="CHEBI:15377"/>
        <dbReference type="ChEBI" id="CHEBI:15378"/>
        <dbReference type="ChEBI" id="CHEBI:28938"/>
        <dbReference type="ChEBI" id="CHEBI:58453"/>
        <dbReference type="ChEBI" id="CHEBI:58614"/>
        <dbReference type="EC" id="3.5.4.26"/>
    </reaction>
</comment>
<reference evidence="16 17" key="1">
    <citation type="submission" date="2024-09" db="EMBL/GenBank/DDBJ databases">
        <authorList>
            <person name="Sun Q."/>
            <person name="Mori K."/>
        </authorList>
    </citation>
    <scope>NUCLEOTIDE SEQUENCE [LARGE SCALE GENOMIC DNA]</scope>
    <source>
        <strain evidence="16 17">CCM 7957</strain>
    </source>
</reference>
<dbReference type="InterPro" id="IPR016192">
    <property type="entry name" value="APOBEC/CMP_deaminase_Zn-bd"/>
</dbReference>
<accession>A0ABV6H9X9</accession>
<evidence type="ECO:0000256" key="8">
    <source>
        <dbReference type="ARBA" id="ARBA00022833"/>
    </source>
</evidence>
<dbReference type="Gene3D" id="3.40.140.10">
    <property type="entry name" value="Cytidine Deaminase, domain 2"/>
    <property type="match status" value="1"/>
</dbReference>
<dbReference type="SUPFAM" id="SSF53597">
    <property type="entry name" value="Dihydrofolate reductase-like"/>
    <property type="match status" value="1"/>
</dbReference>